<proteinExistence type="predicted"/>
<organism evidence="1 2">
    <name type="scientific">Cirrhinus mrigala</name>
    <name type="common">Mrigala</name>
    <dbReference type="NCBI Taxonomy" id="683832"/>
    <lineage>
        <taxon>Eukaryota</taxon>
        <taxon>Metazoa</taxon>
        <taxon>Chordata</taxon>
        <taxon>Craniata</taxon>
        <taxon>Vertebrata</taxon>
        <taxon>Euteleostomi</taxon>
        <taxon>Actinopterygii</taxon>
        <taxon>Neopterygii</taxon>
        <taxon>Teleostei</taxon>
        <taxon>Ostariophysi</taxon>
        <taxon>Cypriniformes</taxon>
        <taxon>Cyprinidae</taxon>
        <taxon>Labeoninae</taxon>
        <taxon>Labeonini</taxon>
        <taxon>Cirrhinus</taxon>
    </lineage>
</organism>
<accession>A0ABD0N6J8</accession>
<evidence type="ECO:0000313" key="1">
    <source>
        <dbReference type="EMBL" id="KAL0157754.1"/>
    </source>
</evidence>
<dbReference type="AlphaFoldDB" id="A0ABD0N6J8"/>
<sequence length="81" mass="8444">ALPRSSSLATLKIPIILREGASDLSSTGTITVTVCPCQNGGMWAEERKQQTDEKDKVQTACLPLPSAAMLAILACASTLLG</sequence>
<keyword evidence="2" id="KW-1185">Reference proteome</keyword>
<evidence type="ECO:0000313" key="2">
    <source>
        <dbReference type="Proteomes" id="UP001529510"/>
    </source>
</evidence>
<dbReference type="Proteomes" id="UP001529510">
    <property type="component" value="Unassembled WGS sequence"/>
</dbReference>
<protein>
    <submittedName>
        <fullName evidence="1">Uncharacterized protein</fullName>
    </submittedName>
</protein>
<gene>
    <name evidence="1" type="ORF">M9458_045830</name>
</gene>
<name>A0ABD0N6J8_CIRMR</name>
<feature type="non-terminal residue" evidence="1">
    <location>
        <position position="81"/>
    </location>
</feature>
<comment type="caution">
    <text evidence="1">The sequence shown here is derived from an EMBL/GenBank/DDBJ whole genome shotgun (WGS) entry which is preliminary data.</text>
</comment>
<feature type="non-terminal residue" evidence="1">
    <location>
        <position position="1"/>
    </location>
</feature>
<reference evidence="1 2" key="1">
    <citation type="submission" date="2024-05" db="EMBL/GenBank/DDBJ databases">
        <title>Genome sequencing and assembly of Indian major carp, Cirrhinus mrigala (Hamilton, 1822).</title>
        <authorList>
            <person name="Mohindra V."/>
            <person name="Chowdhury L.M."/>
            <person name="Lal K."/>
            <person name="Jena J.K."/>
        </authorList>
    </citation>
    <scope>NUCLEOTIDE SEQUENCE [LARGE SCALE GENOMIC DNA]</scope>
    <source>
        <strain evidence="1">CM1030</strain>
        <tissue evidence="1">Blood</tissue>
    </source>
</reference>
<dbReference type="EMBL" id="JAMKFB020000023">
    <property type="protein sequence ID" value="KAL0157754.1"/>
    <property type="molecule type" value="Genomic_DNA"/>
</dbReference>